<evidence type="ECO:0000313" key="1">
    <source>
        <dbReference type="EMBL" id="MBB4881763.1"/>
    </source>
</evidence>
<name>A0A4Y8WZB0_9MICC</name>
<comment type="caution">
    <text evidence="1">The sequence shown here is derived from an EMBL/GenBank/DDBJ whole genome shotgun (WGS) entry which is preliminary data.</text>
</comment>
<sequence length="153" mass="16076">MTCLRAVGRFYGRYAQFGGRAGRAEFWWVVLYLSLLSIVVTVLFGALGADTTTAAPSAVVFPGFAVSGLSVPAVDSMTEAYHDVSGVLGLLHIVPMLSLTARRLSDAGLTPVWMLLGLIPGLGAIALFVMVLQPSAPRESRAGAASGDPVLRR</sequence>
<reference evidence="1 2" key="1">
    <citation type="submission" date="2020-08" db="EMBL/GenBank/DDBJ databases">
        <title>Sequencing the genomes of 1000 actinobacteria strains.</title>
        <authorList>
            <person name="Klenk H.-P."/>
        </authorList>
    </citation>
    <scope>NUCLEOTIDE SEQUENCE [LARGE SCALE GENOMIC DNA]</scope>
    <source>
        <strain evidence="1 2">DSM 19079</strain>
    </source>
</reference>
<dbReference type="EMBL" id="JACHMC010000001">
    <property type="protein sequence ID" value="MBB4881763.1"/>
    <property type="molecule type" value="Genomic_DNA"/>
</dbReference>
<dbReference type="GO" id="GO:0005886">
    <property type="term" value="C:plasma membrane"/>
    <property type="evidence" value="ECO:0007669"/>
    <property type="project" value="TreeGrafter"/>
</dbReference>
<dbReference type="AlphaFoldDB" id="A0A4Y8WZB0"/>
<organism evidence="1 2">
    <name type="scientific">Micrococcus flavus</name>
    <dbReference type="NCBI Taxonomy" id="384602"/>
    <lineage>
        <taxon>Bacteria</taxon>
        <taxon>Bacillati</taxon>
        <taxon>Actinomycetota</taxon>
        <taxon>Actinomycetes</taxon>
        <taxon>Micrococcales</taxon>
        <taxon>Micrococcaceae</taxon>
        <taxon>Micrococcus</taxon>
    </lineage>
</organism>
<keyword evidence="2" id="KW-1185">Reference proteome</keyword>
<proteinExistence type="predicted"/>
<dbReference type="Proteomes" id="UP000560081">
    <property type="component" value="Unassembled WGS sequence"/>
</dbReference>
<dbReference type="PANTHER" id="PTHR34980:SF2">
    <property type="entry name" value="INNER MEMBRANE PROTEIN YHAH-RELATED"/>
    <property type="match status" value="1"/>
</dbReference>
<evidence type="ECO:0000313" key="2">
    <source>
        <dbReference type="Proteomes" id="UP000560081"/>
    </source>
</evidence>
<dbReference type="OrthoDB" id="9812349at2"/>
<accession>A0A4Y8WZB0</accession>
<dbReference type="PANTHER" id="PTHR34980">
    <property type="entry name" value="INNER MEMBRANE PROTEIN-RELATED-RELATED"/>
    <property type="match status" value="1"/>
</dbReference>
<dbReference type="InterPro" id="IPR008523">
    <property type="entry name" value="DUF805"/>
</dbReference>
<gene>
    <name evidence="1" type="ORF">BJ976_000114</name>
</gene>
<dbReference type="Pfam" id="PF05656">
    <property type="entry name" value="DUF805"/>
    <property type="match status" value="1"/>
</dbReference>
<protein>
    <submittedName>
        <fullName evidence="1">Uncharacterized membrane protein YhaH (DUF805 family)</fullName>
    </submittedName>
</protein>
<dbReference type="RefSeq" id="WP_135030404.1">
    <property type="nucleotide sequence ID" value="NZ_BMLA01000010.1"/>
</dbReference>